<proteinExistence type="predicted"/>
<feature type="region of interest" description="Disordered" evidence="1">
    <location>
        <begin position="170"/>
        <end position="209"/>
    </location>
</feature>
<reference evidence="2 3" key="1">
    <citation type="journal article" date="2019" name="Nat. Ecol. Evol.">
        <title>Megaphylogeny resolves global patterns of mushroom evolution.</title>
        <authorList>
            <person name="Varga T."/>
            <person name="Krizsan K."/>
            <person name="Foldi C."/>
            <person name="Dima B."/>
            <person name="Sanchez-Garcia M."/>
            <person name="Sanchez-Ramirez S."/>
            <person name="Szollosi G.J."/>
            <person name="Szarkandi J.G."/>
            <person name="Papp V."/>
            <person name="Albert L."/>
            <person name="Andreopoulos W."/>
            <person name="Angelini C."/>
            <person name="Antonin V."/>
            <person name="Barry K.W."/>
            <person name="Bougher N.L."/>
            <person name="Buchanan P."/>
            <person name="Buyck B."/>
            <person name="Bense V."/>
            <person name="Catcheside P."/>
            <person name="Chovatia M."/>
            <person name="Cooper J."/>
            <person name="Damon W."/>
            <person name="Desjardin D."/>
            <person name="Finy P."/>
            <person name="Geml J."/>
            <person name="Haridas S."/>
            <person name="Hughes K."/>
            <person name="Justo A."/>
            <person name="Karasinski D."/>
            <person name="Kautmanova I."/>
            <person name="Kiss B."/>
            <person name="Kocsube S."/>
            <person name="Kotiranta H."/>
            <person name="LaButti K.M."/>
            <person name="Lechner B.E."/>
            <person name="Liimatainen K."/>
            <person name="Lipzen A."/>
            <person name="Lukacs Z."/>
            <person name="Mihaltcheva S."/>
            <person name="Morgado L.N."/>
            <person name="Niskanen T."/>
            <person name="Noordeloos M.E."/>
            <person name="Ohm R.A."/>
            <person name="Ortiz-Santana B."/>
            <person name="Ovrebo C."/>
            <person name="Racz N."/>
            <person name="Riley R."/>
            <person name="Savchenko A."/>
            <person name="Shiryaev A."/>
            <person name="Soop K."/>
            <person name="Spirin V."/>
            <person name="Szebenyi C."/>
            <person name="Tomsovsky M."/>
            <person name="Tulloss R.E."/>
            <person name="Uehling J."/>
            <person name="Grigoriev I.V."/>
            <person name="Vagvolgyi C."/>
            <person name="Papp T."/>
            <person name="Martin F.M."/>
            <person name="Miettinen O."/>
            <person name="Hibbett D.S."/>
            <person name="Nagy L.G."/>
        </authorList>
    </citation>
    <scope>NUCLEOTIDE SEQUENCE [LARGE SCALE GENOMIC DNA]</scope>
    <source>
        <strain evidence="2 3">CBS 309.79</strain>
    </source>
</reference>
<dbReference type="AlphaFoldDB" id="A0A5C3Q7Q9"/>
<protein>
    <submittedName>
        <fullName evidence="2">Uncharacterized protein</fullName>
    </submittedName>
</protein>
<dbReference type="Proteomes" id="UP000305067">
    <property type="component" value="Unassembled WGS sequence"/>
</dbReference>
<feature type="compositionally biased region" description="Polar residues" evidence="1">
    <location>
        <begin position="182"/>
        <end position="201"/>
    </location>
</feature>
<accession>A0A5C3Q7Q9</accession>
<dbReference type="OrthoDB" id="2592022at2759"/>
<sequence length="209" mass="22970">MTSVKSRASASSVISSPGLNAITQEQAGISKLFNGFARELGYCEGQLAGVRSECDRLKAEVDAKERWRLRTSELARARTEVRKSRIISSAPCTSLLPYTIPRLYLTLLFRHFSQSTLRHNTDLIHSLRAQLDLAESREMRIRQAFQNVTLDLARESASRREEIKMRIETMVPAPSRGAAVSSPKTQAPQGSLPASSKSAPGNATLADGQ</sequence>
<evidence type="ECO:0000313" key="2">
    <source>
        <dbReference type="EMBL" id="TFK96410.1"/>
    </source>
</evidence>
<dbReference type="EMBL" id="ML178861">
    <property type="protein sequence ID" value="TFK96410.1"/>
    <property type="molecule type" value="Genomic_DNA"/>
</dbReference>
<keyword evidence="3" id="KW-1185">Reference proteome</keyword>
<gene>
    <name evidence="2" type="ORF">BDV98DRAFT_597670</name>
</gene>
<evidence type="ECO:0000256" key="1">
    <source>
        <dbReference type="SAM" id="MobiDB-lite"/>
    </source>
</evidence>
<organism evidence="2 3">
    <name type="scientific">Pterulicium gracile</name>
    <dbReference type="NCBI Taxonomy" id="1884261"/>
    <lineage>
        <taxon>Eukaryota</taxon>
        <taxon>Fungi</taxon>
        <taxon>Dikarya</taxon>
        <taxon>Basidiomycota</taxon>
        <taxon>Agaricomycotina</taxon>
        <taxon>Agaricomycetes</taxon>
        <taxon>Agaricomycetidae</taxon>
        <taxon>Agaricales</taxon>
        <taxon>Pleurotineae</taxon>
        <taxon>Pterulaceae</taxon>
        <taxon>Pterulicium</taxon>
    </lineage>
</organism>
<evidence type="ECO:0000313" key="3">
    <source>
        <dbReference type="Proteomes" id="UP000305067"/>
    </source>
</evidence>
<name>A0A5C3Q7Q9_9AGAR</name>